<reference evidence="1 2" key="1">
    <citation type="submission" date="2019-03" db="EMBL/GenBank/DDBJ databases">
        <authorList>
            <consortium name="Pathogen Informatics"/>
        </authorList>
    </citation>
    <scope>NUCLEOTIDE SEQUENCE [LARGE SCALE GENOMIC DNA]</scope>
    <source>
        <strain evidence="1 2">NCTC9001</strain>
    </source>
</reference>
<organism evidence="1 2">
    <name type="scientific">Escherichia coli</name>
    <dbReference type="NCBI Taxonomy" id="562"/>
    <lineage>
        <taxon>Bacteria</taxon>
        <taxon>Pseudomonadati</taxon>
        <taxon>Pseudomonadota</taxon>
        <taxon>Gammaproteobacteria</taxon>
        <taxon>Enterobacterales</taxon>
        <taxon>Enterobacteriaceae</taxon>
        <taxon>Escherichia</taxon>
    </lineage>
</organism>
<protein>
    <submittedName>
        <fullName evidence="1">Putative Colicin E7 immunity protein</fullName>
    </submittedName>
</protein>
<evidence type="ECO:0000313" key="2">
    <source>
        <dbReference type="Proteomes" id="UP000372890"/>
    </source>
</evidence>
<gene>
    <name evidence="1" type="ORF">NCTC9001_05347</name>
</gene>
<sequence>MHDLKYKIYFYTEGEFLEMLEEIVNATSKDKSLKGKN</sequence>
<proteinExistence type="predicted"/>
<accession>A0A484YIV1</accession>
<dbReference type="InterPro" id="IPR035900">
    <property type="entry name" value="Colicin_E_sf"/>
</dbReference>
<dbReference type="AlphaFoldDB" id="A0A484YIV1"/>
<dbReference type="EMBL" id="CAADIS010000005">
    <property type="protein sequence ID" value="VFS36420.1"/>
    <property type="molecule type" value="Genomic_DNA"/>
</dbReference>
<name>A0A484YIV1_ECOLX</name>
<dbReference type="SUPFAM" id="SSF47345">
    <property type="entry name" value="Colicin E immunity proteins"/>
    <property type="match status" value="1"/>
</dbReference>
<evidence type="ECO:0000313" key="1">
    <source>
        <dbReference type="EMBL" id="VFS36420.1"/>
    </source>
</evidence>
<dbReference type="Proteomes" id="UP000372890">
    <property type="component" value="Unassembled WGS sequence"/>
</dbReference>